<evidence type="ECO:0000256" key="1">
    <source>
        <dbReference type="ARBA" id="ARBA00004430"/>
    </source>
</evidence>
<dbReference type="InterPro" id="IPR050994">
    <property type="entry name" value="At_inactive_RLKs"/>
</dbReference>
<dbReference type="PANTHER" id="PTHR48010:SF58">
    <property type="entry name" value="RECEPTOR PROTEIN KINASE-LIKE PROTEIN ZAR1"/>
    <property type="match status" value="1"/>
</dbReference>
<dbReference type="Pfam" id="PF01476">
    <property type="entry name" value="LysM"/>
    <property type="match status" value="1"/>
</dbReference>
<dbReference type="PANTHER" id="PTHR48010">
    <property type="entry name" value="OS05G0588300 PROTEIN"/>
    <property type="match status" value="1"/>
</dbReference>
<dbReference type="GeneID" id="25729003"/>
<organism evidence="5 6">
    <name type="scientific">Monoraphidium neglectum</name>
    <dbReference type="NCBI Taxonomy" id="145388"/>
    <lineage>
        <taxon>Eukaryota</taxon>
        <taxon>Viridiplantae</taxon>
        <taxon>Chlorophyta</taxon>
        <taxon>core chlorophytes</taxon>
        <taxon>Chlorophyceae</taxon>
        <taxon>CS clade</taxon>
        <taxon>Sphaeropleales</taxon>
        <taxon>Selenastraceae</taxon>
        <taxon>Monoraphidium</taxon>
    </lineage>
</organism>
<feature type="domain" description="Leucine-rich repeat-containing N-terminal plant-type" evidence="4">
    <location>
        <begin position="89"/>
        <end position="128"/>
    </location>
</feature>
<dbReference type="RefSeq" id="XP_013895269.1">
    <property type="nucleotide sequence ID" value="XM_014039815.1"/>
</dbReference>
<feature type="domain" description="LysM" evidence="3">
    <location>
        <begin position="3"/>
        <end position="42"/>
    </location>
</feature>
<evidence type="ECO:0000313" key="6">
    <source>
        <dbReference type="Proteomes" id="UP000054498"/>
    </source>
</evidence>
<comment type="subcellular location">
    <subcellularLocation>
        <location evidence="1">Cytoplasm</location>
        <location evidence="1">Cytoskeleton</location>
        <location evidence="1">Cilium axoneme</location>
    </subcellularLocation>
</comment>
<dbReference type="AlphaFoldDB" id="A0A0D2LXX0"/>
<name>A0A0D2LXX0_9CHLO</name>
<feature type="non-terminal residue" evidence="5">
    <location>
        <position position="1"/>
    </location>
</feature>
<evidence type="ECO:0000259" key="4">
    <source>
        <dbReference type="Pfam" id="PF08263"/>
    </source>
</evidence>
<evidence type="ECO:0000313" key="5">
    <source>
        <dbReference type="EMBL" id="KIY96249.1"/>
    </source>
</evidence>
<dbReference type="InterPro" id="IPR018392">
    <property type="entry name" value="LysM"/>
</dbReference>
<dbReference type="Pfam" id="PF08263">
    <property type="entry name" value="LRRNT_2"/>
    <property type="match status" value="1"/>
</dbReference>
<gene>
    <name evidence="5" type="ORF">MNEG_11713</name>
</gene>
<dbReference type="SUPFAM" id="SSF52058">
    <property type="entry name" value="L domain-like"/>
    <property type="match status" value="1"/>
</dbReference>
<keyword evidence="6" id="KW-1185">Reference proteome</keyword>
<dbReference type="InterPro" id="IPR032675">
    <property type="entry name" value="LRR_dom_sf"/>
</dbReference>
<proteinExistence type="predicted"/>
<accession>A0A0D2LXX0</accession>
<reference evidence="5 6" key="1">
    <citation type="journal article" date="2013" name="BMC Genomics">
        <title>Reconstruction of the lipid metabolism for the microalga Monoraphidium neglectum from its genome sequence reveals characteristics suitable for biofuel production.</title>
        <authorList>
            <person name="Bogen C."/>
            <person name="Al-Dilaimi A."/>
            <person name="Albersmeier A."/>
            <person name="Wichmann J."/>
            <person name="Grundmann M."/>
            <person name="Rupp O."/>
            <person name="Lauersen K.J."/>
            <person name="Blifernez-Klassen O."/>
            <person name="Kalinowski J."/>
            <person name="Goesmann A."/>
            <person name="Mussgnug J.H."/>
            <person name="Kruse O."/>
        </authorList>
    </citation>
    <scope>NUCLEOTIDE SEQUENCE [LARGE SCALE GENOMIC DNA]</scope>
    <source>
        <strain evidence="5 6">SAG 48.87</strain>
    </source>
</reference>
<evidence type="ECO:0000256" key="2">
    <source>
        <dbReference type="ARBA" id="ARBA00022614"/>
    </source>
</evidence>
<dbReference type="KEGG" id="mng:MNEG_11713"/>
<dbReference type="STRING" id="145388.A0A0D2LXX0"/>
<dbReference type="InterPro" id="IPR013210">
    <property type="entry name" value="LRR_N_plant-typ"/>
</dbReference>
<evidence type="ECO:0000259" key="3">
    <source>
        <dbReference type="Pfam" id="PF01476"/>
    </source>
</evidence>
<keyword evidence="2" id="KW-0433">Leucine-rich repeat</keyword>
<dbReference type="Proteomes" id="UP000054498">
    <property type="component" value="Unassembled WGS sequence"/>
</dbReference>
<dbReference type="OrthoDB" id="511504at2759"/>
<protein>
    <recommendedName>
        <fullName evidence="7">LysM domain-containing protein</fullName>
    </recommendedName>
</protein>
<dbReference type="GO" id="GO:0005930">
    <property type="term" value="C:axoneme"/>
    <property type="evidence" value="ECO:0007669"/>
    <property type="project" value="UniProtKB-SubCell"/>
</dbReference>
<dbReference type="Gene3D" id="3.80.10.10">
    <property type="entry name" value="Ribonuclease Inhibitor"/>
    <property type="match status" value="1"/>
</dbReference>
<sequence>ALPGDYLSGVADRVGVRLEKLLLDNRDTLRDPDSPLAGKRLAVCPLGVSPPAQAVAPAPGPALDPAPAPAPVAVTILLAEPSPLESRATQLRSLLGLRAAVDRQGTLAWSAEKGADAGYCSFYGITCDTQGDVSKIVLAQAKLGGTLPPASVLNGLSALTGIDLGATSISGTLPSDWGALAQLEDIRIGGNPGITGSLLPSWAGLTRLKVLYLK</sequence>
<dbReference type="EMBL" id="KK103093">
    <property type="protein sequence ID" value="KIY96249.1"/>
    <property type="molecule type" value="Genomic_DNA"/>
</dbReference>
<evidence type="ECO:0008006" key="7">
    <source>
        <dbReference type="Google" id="ProtNLM"/>
    </source>
</evidence>